<dbReference type="AlphaFoldDB" id="K2FAQ7"/>
<sequence>MKNKPNKEHIIAQKDELISEFTSRYWMLMTFIFILYGAMWWKIWQNFDWLAKFFDTFKFSNSIINKYLIDNVEILISFGVVYFTTLAFWKFKKGLFNDSEYKIKFWSGILVHRLFSMVILSPFIIYLLNKTIPNGEYHIFWLIVAWLFYYLLPLFFSIWSKQRKKITDNKCVFLLICTIMIFIIYLCFYINGFWEPMIILFVSWIIFPSSDSLLRSYIVSIDNFNSIEKVHQISSEYTKSLKDWTVWSKITNFILAIETTEENPVSLPLAFESLEILWNMAIAWAFWIIALVWFYDANIITALYIHITLVVSALHLWLISNKFPNIIDIKADWEWYNWVFLLERSEDKILIMNKEGKILFKPDIVSEIRMPFKLIQKEEIINKKSPK</sequence>
<comment type="caution">
    <text evidence="2">The sequence shown here is derived from an EMBL/GenBank/DDBJ whole genome shotgun (WGS) entry which is preliminary data.</text>
</comment>
<proteinExistence type="predicted"/>
<reference evidence="2" key="1">
    <citation type="journal article" date="2012" name="Science">
        <title>Fermentation, hydrogen, and sulfur metabolism in multiple uncultivated bacterial phyla.</title>
        <authorList>
            <person name="Wrighton K.C."/>
            <person name="Thomas B.C."/>
            <person name="Sharon I."/>
            <person name="Miller C.S."/>
            <person name="Castelle C.J."/>
            <person name="VerBerkmoes N.C."/>
            <person name="Wilkins M.J."/>
            <person name="Hettich R.L."/>
            <person name="Lipton M.S."/>
            <person name="Williams K.H."/>
            <person name="Long P.E."/>
            <person name="Banfield J.F."/>
        </authorList>
    </citation>
    <scope>NUCLEOTIDE SEQUENCE [LARGE SCALE GENOMIC DNA]</scope>
</reference>
<evidence type="ECO:0008006" key="3">
    <source>
        <dbReference type="Google" id="ProtNLM"/>
    </source>
</evidence>
<gene>
    <name evidence="2" type="ORF">ACD_3C00086G0035</name>
</gene>
<keyword evidence="1" id="KW-0812">Transmembrane</keyword>
<dbReference type="EMBL" id="AMFJ01000360">
    <property type="protein sequence ID" value="EKE28191.1"/>
    <property type="molecule type" value="Genomic_DNA"/>
</dbReference>
<feature type="transmembrane region" description="Helical" evidence="1">
    <location>
        <begin position="74"/>
        <end position="91"/>
    </location>
</feature>
<feature type="transmembrane region" description="Helical" evidence="1">
    <location>
        <begin position="139"/>
        <end position="159"/>
    </location>
</feature>
<feature type="transmembrane region" description="Helical" evidence="1">
    <location>
        <begin position="103"/>
        <end position="127"/>
    </location>
</feature>
<feature type="transmembrane region" description="Helical" evidence="1">
    <location>
        <begin position="301"/>
        <end position="320"/>
    </location>
</feature>
<accession>K2FAQ7</accession>
<protein>
    <recommendedName>
        <fullName evidence="3">Transmembrane protein</fullName>
    </recommendedName>
</protein>
<name>K2FAQ7_9BACT</name>
<organism evidence="2">
    <name type="scientific">uncultured bacterium</name>
    <name type="common">gcode 4</name>
    <dbReference type="NCBI Taxonomy" id="1234023"/>
    <lineage>
        <taxon>Bacteria</taxon>
        <taxon>environmental samples</taxon>
    </lineage>
</organism>
<keyword evidence="1" id="KW-1133">Transmembrane helix</keyword>
<feature type="transmembrane region" description="Helical" evidence="1">
    <location>
        <begin position="276"/>
        <end position="295"/>
    </location>
</feature>
<evidence type="ECO:0000313" key="2">
    <source>
        <dbReference type="EMBL" id="EKE28191.1"/>
    </source>
</evidence>
<feature type="transmembrane region" description="Helical" evidence="1">
    <location>
        <begin position="171"/>
        <end position="191"/>
    </location>
</feature>
<evidence type="ECO:0000256" key="1">
    <source>
        <dbReference type="SAM" id="Phobius"/>
    </source>
</evidence>
<feature type="transmembrane region" description="Helical" evidence="1">
    <location>
        <begin position="21"/>
        <end position="41"/>
    </location>
</feature>
<keyword evidence="1" id="KW-0472">Membrane</keyword>